<accession>A0A918RFG3</accession>
<dbReference type="SUPFAM" id="SSF141371">
    <property type="entry name" value="PilZ domain-like"/>
    <property type="match status" value="1"/>
</dbReference>
<reference evidence="2" key="1">
    <citation type="journal article" date="2014" name="Int. J. Syst. Evol. Microbiol.">
        <title>Complete genome sequence of Corynebacterium casei LMG S-19264T (=DSM 44701T), isolated from a smear-ripened cheese.</title>
        <authorList>
            <consortium name="US DOE Joint Genome Institute (JGI-PGF)"/>
            <person name="Walter F."/>
            <person name="Albersmeier A."/>
            <person name="Kalinowski J."/>
            <person name="Ruckert C."/>
        </authorList>
    </citation>
    <scope>NUCLEOTIDE SEQUENCE</scope>
    <source>
        <strain evidence="2">KCTC 32422</strain>
    </source>
</reference>
<evidence type="ECO:0000259" key="1">
    <source>
        <dbReference type="Pfam" id="PF07238"/>
    </source>
</evidence>
<protein>
    <recommendedName>
        <fullName evidence="1">PilZ domain-containing protein</fullName>
    </recommendedName>
</protein>
<comment type="caution">
    <text evidence="2">The sequence shown here is derived from an EMBL/GenBank/DDBJ whole genome shotgun (WGS) entry which is preliminary data.</text>
</comment>
<keyword evidence="3" id="KW-1185">Reference proteome</keyword>
<evidence type="ECO:0000313" key="2">
    <source>
        <dbReference type="EMBL" id="GGZ95870.1"/>
    </source>
</evidence>
<dbReference type="Proteomes" id="UP000634139">
    <property type="component" value="Unassembled WGS sequence"/>
</dbReference>
<dbReference type="InterPro" id="IPR009875">
    <property type="entry name" value="PilZ_domain"/>
</dbReference>
<evidence type="ECO:0000313" key="3">
    <source>
        <dbReference type="Proteomes" id="UP000634139"/>
    </source>
</evidence>
<gene>
    <name evidence="2" type="ORF">GCM10011617_15450</name>
</gene>
<dbReference type="Pfam" id="PF07238">
    <property type="entry name" value="PilZ"/>
    <property type="match status" value="1"/>
</dbReference>
<dbReference type="RefSeq" id="WP_229822199.1">
    <property type="nucleotide sequence ID" value="NZ_BMZD01000003.1"/>
</dbReference>
<proteinExistence type="predicted"/>
<reference evidence="2" key="2">
    <citation type="submission" date="2020-09" db="EMBL/GenBank/DDBJ databases">
        <authorList>
            <person name="Sun Q."/>
            <person name="Kim S."/>
        </authorList>
    </citation>
    <scope>NUCLEOTIDE SEQUENCE</scope>
    <source>
        <strain evidence="2">KCTC 32422</strain>
    </source>
</reference>
<feature type="domain" description="PilZ" evidence="1">
    <location>
        <begin position="14"/>
        <end position="102"/>
    </location>
</feature>
<organism evidence="2 3">
    <name type="scientific">Novosphingobium arvoryzae</name>
    <dbReference type="NCBI Taxonomy" id="1256514"/>
    <lineage>
        <taxon>Bacteria</taxon>
        <taxon>Pseudomonadati</taxon>
        <taxon>Pseudomonadota</taxon>
        <taxon>Alphaproteobacteria</taxon>
        <taxon>Sphingomonadales</taxon>
        <taxon>Sphingomonadaceae</taxon>
        <taxon>Novosphingobium</taxon>
    </lineage>
</organism>
<dbReference type="AlphaFoldDB" id="A0A918RFG3"/>
<sequence length="108" mass="12140">MSSVSADNSGDPPRAREERAALTLLCEVRQGTRPWRMVRLDDLSPQGFRIAWFPNVTTELPLRIRIPGMQLLSAEIRWQSNAAIGCAFAEPLHVAVFDHLVRKANPTF</sequence>
<name>A0A918RFG3_9SPHN</name>
<dbReference type="EMBL" id="BMZD01000003">
    <property type="protein sequence ID" value="GGZ95870.1"/>
    <property type="molecule type" value="Genomic_DNA"/>
</dbReference>
<dbReference type="GO" id="GO:0035438">
    <property type="term" value="F:cyclic-di-GMP binding"/>
    <property type="evidence" value="ECO:0007669"/>
    <property type="project" value="InterPro"/>
</dbReference>